<dbReference type="Proteomes" id="UP000231542">
    <property type="component" value="Unassembled WGS sequence"/>
</dbReference>
<gene>
    <name evidence="5 8" type="primary">prmC</name>
    <name evidence="8" type="ORF">COT24_00690</name>
</gene>
<dbReference type="CDD" id="cd02440">
    <property type="entry name" value="AdoMet_MTases"/>
    <property type="match status" value="1"/>
</dbReference>
<dbReference type="GO" id="GO:0032259">
    <property type="term" value="P:methylation"/>
    <property type="evidence" value="ECO:0007669"/>
    <property type="project" value="UniProtKB-KW"/>
</dbReference>
<organism evidence="8 9">
    <name type="scientific">Candidatus Kerfeldbacteria bacterium CG08_land_8_20_14_0_20_40_16</name>
    <dbReference type="NCBI Taxonomy" id="2014244"/>
    <lineage>
        <taxon>Bacteria</taxon>
        <taxon>Candidatus Kerfeldiibacteriota</taxon>
    </lineage>
</organism>
<evidence type="ECO:0000256" key="1">
    <source>
        <dbReference type="ARBA" id="ARBA00022603"/>
    </source>
</evidence>
<keyword evidence="2 5" id="KW-0808">Transferase</keyword>
<dbReference type="Pfam" id="PF17827">
    <property type="entry name" value="PrmC_N"/>
    <property type="match status" value="1"/>
</dbReference>
<comment type="catalytic activity">
    <reaction evidence="4 5">
        <text>L-glutaminyl-[peptide chain release factor] + S-adenosyl-L-methionine = N(5)-methyl-L-glutaminyl-[peptide chain release factor] + S-adenosyl-L-homocysteine + H(+)</text>
        <dbReference type="Rhea" id="RHEA:42896"/>
        <dbReference type="Rhea" id="RHEA-COMP:10271"/>
        <dbReference type="Rhea" id="RHEA-COMP:10272"/>
        <dbReference type="ChEBI" id="CHEBI:15378"/>
        <dbReference type="ChEBI" id="CHEBI:30011"/>
        <dbReference type="ChEBI" id="CHEBI:57856"/>
        <dbReference type="ChEBI" id="CHEBI:59789"/>
        <dbReference type="ChEBI" id="CHEBI:61891"/>
        <dbReference type="EC" id="2.1.1.297"/>
    </reaction>
</comment>
<comment type="function">
    <text evidence="5">Methylates the class 1 translation termination release factors RF1/PrfA and RF2/PrfB on the glutamine residue of the universally conserved GGQ motif.</text>
</comment>
<evidence type="ECO:0000256" key="2">
    <source>
        <dbReference type="ARBA" id="ARBA00022679"/>
    </source>
</evidence>
<keyword evidence="3 5" id="KW-0949">S-adenosyl-L-methionine</keyword>
<dbReference type="Gene3D" id="1.10.8.10">
    <property type="entry name" value="DNA helicase RuvA subunit, C-terminal domain"/>
    <property type="match status" value="1"/>
</dbReference>
<feature type="binding site" evidence="5">
    <location>
        <position position="217"/>
    </location>
    <ligand>
        <name>S-adenosyl-L-methionine</name>
        <dbReference type="ChEBI" id="CHEBI:59789"/>
    </ligand>
</feature>
<feature type="binding site" evidence="5">
    <location>
        <begin position="151"/>
        <end position="155"/>
    </location>
    <ligand>
        <name>S-adenosyl-L-methionine</name>
        <dbReference type="ChEBI" id="CHEBI:59789"/>
    </ligand>
</feature>
<comment type="caution">
    <text evidence="8">The sequence shown here is derived from an EMBL/GenBank/DDBJ whole genome shotgun (WGS) entry which is preliminary data.</text>
</comment>
<keyword evidence="1 5" id="KW-0489">Methyltransferase</keyword>
<evidence type="ECO:0000313" key="8">
    <source>
        <dbReference type="EMBL" id="PIS42975.1"/>
    </source>
</evidence>
<dbReference type="PANTHER" id="PTHR18895:SF74">
    <property type="entry name" value="MTRF1L RELEASE FACTOR GLUTAMINE METHYLTRANSFERASE"/>
    <property type="match status" value="1"/>
</dbReference>
<protein>
    <recommendedName>
        <fullName evidence="5">Release factor glutamine methyltransferase</fullName>
        <shortName evidence="5">RF MTase</shortName>
        <ecNumber evidence="5">2.1.1.297</ecNumber>
    </recommendedName>
    <alternativeName>
        <fullName evidence="5">N5-glutamine methyltransferase PrmC</fullName>
    </alternativeName>
    <alternativeName>
        <fullName evidence="5">Protein-(glutamine-N5) MTase PrmC</fullName>
    </alternativeName>
    <alternativeName>
        <fullName evidence="5">Protein-glutamine N-methyltransferase PrmC</fullName>
    </alternativeName>
</protein>
<name>A0A2H0YWW3_9BACT</name>
<dbReference type="InterPro" id="IPR040758">
    <property type="entry name" value="PrmC_N"/>
</dbReference>
<sequence>MFAKQSTKYSSPQSSLHSRRAIGQAAVYSASNGINELLSQATNLLKRKKITSAVLDAEVLLSYVLKKSREYLFAHPEKMANKNQVYWLKSLLKRRSRLEPIAYLTHQKEFYNLEFYVDQRVLIPRPETEILVEEILKMIPKNSKATIADIGTGSGCIAITLAKHLPKAKIIASDISKNAIAVAKRNASRYSVAKRVKFVVGNLLKPIAHPIDIIVANLPYLSQKDENKEIKFEPYQALFGRKNGLEHFENLLKQASVELNPQGKIFLEIQPAQLKSIKVIALNNFPKAEIRVIKDLSGQNRIMEISSKKNSVT</sequence>
<dbReference type="Gene3D" id="3.40.50.150">
    <property type="entry name" value="Vaccinia Virus protein VP39"/>
    <property type="match status" value="1"/>
</dbReference>
<feature type="domain" description="Methyltransferase small" evidence="6">
    <location>
        <begin position="135"/>
        <end position="230"/>
    </location>
</feature>
<comment type="similarity">
    <text evidence="5">Belongs to the protein N5-glutamine methyltransferase family. PrmC subfamily.</text>
</comment>
<evidence type="ECO:0000259" key="6">
    <source>
        <dbReference type="Pfam" id="PF05175"/>
    </source>
</evidence>
<dbReference type="Pfam" id="PF05175">
    <property type="entry name" value="MTS"/>
    <property type="match status" value="1"/>
</dbReference>
<reference evidence="8 9" key="1">
    <citation type="submission" date="2017-09" db="EMBL/GenBank/DDBJ databases">
        <title>Depth-based differentiation of microbial function through sediment-hosted aquifers and enrichment of novel symbionts in the deep terrestrial subsurface.</title>
        <authorList>
            <person name="Probst A.J."/>
            <person name="Ladd B."/>
            <person name="Jarett J.K."/>
            <person name="Geller-Mcgrath D.E."/>
            <person name="Sieber C.M."/>
            <person name="Emerson J.B."/>
            <person name="Anantharaman K."/>
            <person name="Thomas B.C."/>
            <person name="Malmstrom R."/>
            <person name="Stieglmeier M."/>
            <person name="Klingl A."/>
            <person name="Woyke T."/>
            <person name="Ryan C.M."/>
            <person name="Banfield J.F."/>
        </authorList>
    </citation>
    <scope>NUCLEOTIDE SEQUENCE [LARGE SCALE GENOMIC DNA]</scope>
    <source>
        <strain evidence="8">CG08_land_8_20_14_0_20_40_16</strain>
    </source>
</reference>
<evidence type="ECO:0000256" key="3">
    <source>
        <dbReference type="ARBA" id="ARBA00022691"/>
    </source>
</evidence>
<evidence type="ECO:0000259" key="7">
    <source>
        <dbReference type="Pfam" id="PF17827"/>
    </source>
</evidence>
<dbReference type="PANTHER" id="PTHR18895">
    <property type="entry name" value="HEMK METHYLTRANSFERASE"/>
    <property type="match status" value="1"/>
</dbReference>
<dbReference type="InterPro" id="IPR007848">
    <property type="entry name" value="Small_mtfrase_dom"/>
</dbReference>
<dbReference type="AlphaFoldDB" id="A0A2H0YWW3"/>
<evidence type="ECO:0000256" key="5">
    <source>
        <dbReference type="HAMAP-Rule" id="MF_02126"/>
    </source>
</evidence>
<evidence type="ECO:0000313" key="9">
    <source>
        <dbReference type="Proteomes" id="UP000231542"/>
    </source>
</evidence>
<dbReference type="InterPro" id="IPR019874">
    <property type="entry name" value="RF_methyltr_PrmC"/>
</dbReference>
<dbReference type="EC" id="2.1.1.297" evidence="5"/>
<evidence type="ECO:0000256" key="4">
    <source>
        <dbReference type="ARBA" id="ARBA00048391"/>
    </source>
</evidence>
<dbReference type="EMBL" id="PEXU01000009">
    <property type="protein sequence ID" value="PIS42975.1"/>
    <property type="molecule type" value="Genomic_DNA"/>
</dbReference>
<accession>A0A2H0YWW3</accession>
<dbReference type="InterPro" id="IPR004556">
    <property type="entry name" value="HemK-like"/>
</dbReference>
<dbReference type="SUPFAM" id="SSF53335">
    <property type="entry name" value="S-adenosyl-L-methionine-dependent methyltransferases"/>
    <property type="match status" value="1"/>
</dbReference>
<proteinExistence type="inferred from homology"/>
<feature type="binding site" evidence="5">
    <location>
        <position position="174"/>
    </location>
    <ligand>
        <name>S-adenosyl-L-methionine</name>
        <dbReference type="ChEBI" id="CHEBI:59789"/>
    </ligand>
</feature>
<dbReference type="NCBIfam" id="TIGR00536">
    <property type="entry name" value="hemK_fam"/>
    <property type="match status" value="1"/>
</dbReference>
<dbReference type="InterPro" id="IPR029063">
    <property type="entry name" value="SAM-dependent_MTases_sf"/>
</dbReference>
<dbReference type="GO" id="GO:0102559">
    <property type="term" value="F:peptide chain release factor N(5)-glutamine methyltransferase activity"/>
    <property type="evidence" value="ECO:0007669"/>
    <property type="project" value="UniProtKB-EC"/>
</dbReference>
<dbReference type="HAMAP" id="MF_02126">
    <property type="entry name" value="RF_methyltr_PrmC"/>
    <property type="match status" value="1"/>
</dbReference>
<dbReference type="InterPro" id="IPR050320">
    <property type="entry name" value="N5-glutamine_MTase"/>
</dbReference>
<feature type="domain" description="Release factor glutamine methyltransferase N-terminal" evidence="7">
    <location>
        <begin position="36"/>
        <end position="105"/>
    </location>
</feature>
<comment type="caution">
    <text evidence="5">Lacks conserved residue(s) required for the propagation of feature annotation.</text>
</comment>
<dbReference type="NCBIfam" id="TIGR03534">
    <property type="entry name" value="RF_mod_PrmC"/>
    <property type="match status" value="1"/>
</dbReference>